<keyword evidence="5" id="KW-0547">Nucleotide-binding</keyword>
<evidence type="ECO:0000256" key="10">
    <source>
        <dbReference type="ARBA" id="ARBA00023136"/>
    </source>
</evidence>
<gene>
    <name evidence="15" type="ORF">BJ085DRAFT_36177</name>
</gene>
<dbReference type="GO" id="GO:0140358">
    <property type="term" value="F:P-type transmembrane transporter activity"/>
    <property type="evidence" value="ECO:0007669"/>
    <property type="project" value="InterPro"/>
</dbReference>
<feature type="signal peptide" evidence="12">
    <location>
        <begin position="1"/>
        <end position="21"/>
    </location>
</feature>
<name>A0A4P9ZVD7_9FUNG</name>
<keyword evidence="8" id="KW-1278">Translocase</keyword>
<sequence length="835" mass="92737">MGFQLCQILVVLFALATVAWAIPVFNEPNKWDLNGNQCPLYPKRDVPCPLVCVTDLTECPSSLQPNCPPGESFCLDGSCATTCPAALPNPCLCGETAYLGAGQLLPCRTPPIIDIPSWDYLNKTALVQGACGQAIDQLGLLSYGATPTAPIWLDCPIPGNNASFNFHEPAWLALWAAMAAEAFLIAAWYMYKRAVEPRTTIPTGFDETVSLSDCDDKEKLPIAEETKSDPTACSTTSDDGPLLRFQGYRNHALGTLVIYSIVLVSIGWVVLISSITADYYGKLTGQPYSVSHENSVLSAQLFIAVWYFMTAWFLTLNITRARLRNFFRLRTDPDHSSVIQVEQPSAPLILLDHQSTILTKLHRLENQLKHMLGWHVHITTAPLQRSTHGRLFFVYQCTRYVFNPDHQEFEPFDLKMGETAAEILAQTQGLTEQEAELRTELLGTNFISVEVPSFYMAMVEEFTGFFYLYQLTILWLFYYLSYYKIGLVDTGVVIISALVKVVIRLQSEKRLKRMAEHEDTCMVLRDNKWVELSTAQLVPGDVYQVKPGQVVPCDAVVLSGNIVADESSLTGEPLPIRKFPLRNEGQMFQLGGSGKISALFAGTTISQAEPDQSNTEAASALVCRIGTATDKGQLVRKILFPNPVSFIFDEQLKLVMCILACEGLIMFGVGIWLQRQDMNMSWFNGMFCLAQIVSPILPAALVVGQSVASTRLRKMQIFCVDLPRIMVAGKTQIFCFDKTGTLTKEGLEFYGCQCVTSSPSDKPGAFEAHTMVHTQMPRLMQLALASCHAVTDLHQRLIGNPVDIEMFRSTGWDLRSPESPQYLDTIGIDQLILPK</sequence>
<keyword evidence="4" id="KW-0479">Metal-binding</keyword>
<dbReference type="Pfam" id="PF00122">
    <property type="entry name" value="E1-E2_ATPase"/>
    <property type="match status" value="1"/>
</dbReference>
<feature type="transmembrane region" description="Helical" evidence="11">
    <location>
        <begin position="297"/>
        <end position="318"/>
    </location>
</feature>
<evidence type="ECO:0000259" key="13">
    <source>
        <dbReference type="Pfam" id="PF00122"/>
    </source>
</evidence>
<feature type="transmembrane region" description="Helical" evidence="11">
    <location>
        <begin position="680"/>
        <end position="704"/>
    </location>
</feature>
<dbReference type="Gene3D" id="2.70.150.10">
    <property type="entry name" value="Calcium-transporting ATPase, cytoplasmic transduction domain A"/>
    <property type="match status" value="1"/>
</dbReference>
<evidence type="ECO:0000256" key="5">
    <source>
        <dbReference type="ARBA" id="ARBA00022741"/>
    </source>
</evidence>
<evidence type="ECO:0000256" key="7">
    <source>
        <dbReference type="ARBA" id="ARBA00022842"/>
    </source>
</evidence>
<evidence type="ECO:0000256" key="6">
    <source>
        <dbReference type="ARBA" id="ARBA00022840"/>
    </source>
</evidence>
<dbReference type="Gene3D" id="1.20.1110.10">
    <property type="entry name" value="Calcium-transporting ATPase, transmembrane domain"/>
    <property type="match status" value="1"/>
</dbReference>
<feature type="domain" description="P-type ATPase A" evidence="13">
    <location>
        <begin position="518"/>
        <end position="637"/>
    </location>
</feature>
<dbReference type="EMBL" id="ML002474">
    <property type="protein sequence ID" value="RKP37586.1"/>
    <property type="molecule type" value="Genomic_DNA"/>
</dbReference>
<dbReference type="InterPro" id="IPR023214">
    <property type="entry name" value="HAD_sf"/>
</dbReference>
<reference evidence="16" key="1">
    <citation type="journal article" date="2018" name="Nat. Microbiol.">
        <title>Leveraging single-cell genomics to expand the fungal tree of life.</title>
        <authorList>
            <person name="Ahrendt S.R."/>
            <person name="Quandt C.A."/>
            <person name="Ciobanu D."/>
            <person name="Clum A."/>
            <person name="Salamov A."/>
            <person name="Andreopoulos B."/>
            <person name="Cheng J.F."/>
            <person name="Woyke T."/>
            <person name="Pelin A."/>
            <person name="Henrissat B."/>
            <person name="Reynolds N.K."/>
            <person name="Benny G.L."/>
            <person name="Smith M.E."/>
            <person name="James T.Y."/>
            <person name="Grigoriev I.V."/>
        </authorList>
    </citation>
    <scope>NUCLEOTIDE SEQUENCE [LARGE SCALE GENOMIC DNA]</scope>
    <source>
        <strain evidence="16">RSA 468</strain>
    </source>
</reference>
<evidence type="ECO:0000256" key="11">
    <source>
        <dbReference type="SAM" id="Phobius"/>
    </source>
</evidence>
<dbReference type="PANTHER" id="PTHR45630">
    <property type="entry name" value="CATION-TRANSPORTING ATPASE-RELATED"/>
    <property type="match status" value="1"/>
</dbReference>
<dbReference type="GO" id="GO:0016020">
    <property type="term" value="C:membrane"/>
    <property type="evidence" value="ECO:0007669"/>
    <property type="project" value="UniProtKB-SubCell"/>
</dbReference>
<dbReference type="GO" id="GO:0019829">
    <property type="term" value="F:ATPase-coupled monoatomic cation transmembrane transporter activity"/>
    <property type="evidence" value="ECO:0007669"/>
    <property type="project" value="TreeGrafter"/>
</dbReference>
<dbReference type="AlphaFoldDB" id="A0A4P9ZVD7"/>
<evidence type="ECO:0000256" key="12">
    <source>
        <dbReference type="SAM" id="SignalP"/>
    </source>
</evidence>
<keyword evidence="6" id="KW-0067">ATP-binding</keyword>
<dbReference type="STRING" id="215637.A0A4P9ZVD7"/>
<dbReference type="InterPro" id="IPR023298">
    <property type="entry name" value="ATPase_P-typ_TM_dom_sf"/>
</dbReference>
<evidence type="ECO:0000256" key="4">
    <source>
        <dbReference type="ARBA" id="ARBA00022723"/>
    </source>
</evidence>
<evidence type="ECO:0000259" key="14">
    <source>
        <dbReference type="Pfam" id="PF00690"/>
    </source>
</evidence>
<proteinExistence type="inferred from homology"/>
<keyword evidence="9 11" id="KW-1133">Transmembrane helix</keyword>
<organism evidence="15 16">
    <name type="scientific">Dimargaris cristalligena</name>
    <dbReference type="NCBI Taxonomy" id="215637"/>
    <lineage>
        <taxon>Eukaryota</taxon>
        <taxon>Fungi</taxon>
        <taxon>Fungi incertae sedis</taxon>
        <taxon>Zoopagomycota</taxon>
        <taxon>Kickxellomycotina</taxon>
        <taxon>Dimargaritomycetes</taxon>
        <taxon>Dimargaritales</taxon>
        <taxon>Dimargaritaceae</taxon>
        <taxon>Dimargaris</taxon>
    </lineage>
</organism>
<dbReference type="GO" id="GO:0016887">
    <property type="term" value="F:ATP hydrolysis activity"/>
    <property type="evidence" value="ECO:0007669"/>
    <property type="project" value="InterPro"/>
</dbReference>
<dbReference type="InterPro" id="IPR008250">
    <property type="entry name" value="ATPase_P-typ_transduc_dom_A_sf"/>
</dbReference>
<dbReference type="InterPro" id="IPR006544">
    <property type="entry name" value="P-type_TPase_V"/>
</dbReference>
<feature type="transmembrane region" description="Helical" evidence="11">
    <location>
        <begin position="485"/>
        <end position="503"/>
    </location>
</feature>
<accession>A0A4P9ZVD7</accession>
<keyword evidence="3 11" id="KW-0812">Transmembrane</keyword>
<dbReference type="SUPFAM" id="SSF81665">
    <property type="entry name" value="Calcium ATPase, transmembrane domain M"/>
    <property type="match status" value="1"/>
</dbReference>
<feature type="transmembrane region" description="Helical" evidence="11">
    <location>
        <begin position="654"/>
        <end position="674"/>
    </location>
</feature>
<dbReference type="Pfam" id="PF00690">
    <property type="entry name" value="Cation_ATPase_N"/>
    <property type="match status" value="1"/>
</dbReference>
<evidence type="ECO:0000313" key="15">
    <source>
        <dbReference type="EMBL" id="RKP37586.1"/>
    </source>
</evidence>
<evidence type="ECO:0000256" key="1">
    <source>
        <dbReference type="ARBA" id="ARBA00004141"/>
    </source>
</evidence>
<dbReference type="InterPro" id="IPR004014">
    <property type="entry name" value="ATPase_P-typ_cation-transptr_N"/>
</dbReference>
<dbReference type="GO" id="GO:0005524">
    <property type="term" value="F:ATP binding"/>
    <property type="evidence" value="ECO:0007669"/>
    <property type="project" value="UniProtKB-KW"/>
</dbReference>
<dbReference type="PROSITE" id="PS00154">
    <property type="entry name" value="ATPASE_E1_E2"/>
    <property type="match status" value="1"/>
</dbReference>
<keyword evidence="10 11" id="KW-0472">Membrane</keyword>
<dbReference type="InterPro" id="IPR018303">
    <property type="entry name" value="ATPase_P-typ_P_site"/>
</dbReference>
<dbReference type="InterPro" id="IPR001757">
    <property type="entry name" value="P_typ_ATPase"/>
</dbReference>
<evidence type="ECO:0000256" key="8">
    <source>
        <dbReference type="ARBA" id="ARBA00022967"/>
    </source>
</evidence>
<feature type="transmembrane region" description="Helical" evidence="11">
    <location>
        <begin position="462"/>
        <end position="479"/>
    </location>
</feature>
<feature type="domain" description="Cation-transporting P-type ATPase N-terminal" evidence="14">
    <location>
        <begin position="422"/>
        <end position="470"/>
    </location>
</feature>
<dbReference type="GO" id="GO:0046872">
    <property type="term" value="F:metal ion binding"/>
    <property type="evidence" value="ECO:0007669"/>
    <property type="project" value="UniProtKB-KW"/>
</dbReference>
<keyword evidence="7" id="KW-0460">Magnesium</keyword>
<feature type="chain" id="PRO_5021000815" evidence="12">
    <location>
        <begin position="22"/>
        <end position="835"/>
    </location>
</feature>
<dbReference type="InterPro" id="IPR059000">
    <property type="entry name" value="ATPase_P-type_domA"/>
</dbReference>
<dbReference type="PRINTS" id="PR00119">
    <property type="entry name" value="CATATPASE"/>
</dbReference>
<protein>
    <submittedName>
        <fullName evidence="15">E1-E2 ATPase-domain-containing protein</fullName>
    </submittedName>
</protein>
<dbReference type="PANTHER" id="PTHR45630:SF11">
    <property type="entry name" value="CATION-TRANSPORTING P-TYPE ATPASE N-TERMINAL DOMAIN-CONTAINING PROTEIN"/>
    <property type="match status" value="1"/>
</dbReference>
<feature type="transmembrane region" description="Helical" evidence="11">
    <location>
        <begin position="252"/>
        <end position="277"/>
    </location>
</feature>
<comment type="similarity">
    <text evidence="2">Belongs to the cation transport ATPase (P-type) (TC 3.A.3) family. Type V subfamily.</text>
</comment>
<evidence type="ECO:0000256" key="2">
    <source>
        <dbReference type="ARBA" id="ARBA00006000"/>
    </source>
</evidence>
<evidence type="ECO:0000313" key="16">
    <source>
        <dbReference type="Proteomes" id="UP000268162"/>
    </source>
</evidence>
<dbReference type="NCBIfam" id="TIGR01494">
    <property type="entry name" value="ATPase_P-type"/>
    <property type="match status" value="1"/>
</dbReference>
<evidence type="ECO:0000256" key="9">
    <source>
        <dbReference type="ARBA" id="ARBA00022989"/>
    </source>
</evidence>
<keyword evidence="12" id="KW-0732">Signal</keyword>
<evidence type="ECO:0000256" key="3">
    <source>
        <dbReference type="ARBA" id="ARBA00022692"/>
    </source>
</evidence>
<feature type="transmembrane region" description="Helical" evidence="11">
    <location>
        <begin position="170"/>
        <end position="191"/>
    </location>
</feature>
<keyword evidence="16" id="KW-1185">Reference proteome</keyword>
<dbReference type="Proteomes" id="UP000268162">
    <property type="component" value="Unassembled WGS sequence"/>
</dbReference>
<comment type="subcellular location">
    <subcellularLocation>
        <location evidence="1">Membrane</location>
        <topology evidence="1">Multi-pass membrane protein</topology>
    </subcellularLocation>
</comment>
<dbReference type="SUPFAM" id="SSF81653">
    <property type="entry name" value="Calcium ATPase, transduction domain A"/>
    <property type="match status" value="1"/>
</dbReference>
<dbReference type="Gene3D" id="3.40.50.1000">
    <property type="entry name" value="HAD superfamily/HAD-like"/>
    <property type="match status" value="1"/>
</dbReference>